<gene>
    <name evidence="1" type="ORF">GALMADRAFT_1122404</name>
</gene>
<dbReference type="AlphaFoldDB" id="A0A067TMF6"/>
<name>A0A067TMF6_GALM3</name>
<organism evidence="1 2">
    <name type="scientific">Galerina marginata (strain CBS 339.88)</name>
    <dbReference type="NCBI Taxonomy" id="685588"/>
    <lineage>
        <taxon>Eukaryota</taxon>
        <taxon>Fungi</taxon>
        <taxon>Dikarya</taxon>
        <taxon>Basidiomycota</taxon>
        <taxon>Agaricomycotina</taxon>
        <taxon>Agaricomycetes</taxon>
        <taxon>Agaricomycetidae</taxon>
        <taxon>Agaricales</taxon>
        <taxon>Agaricineae</taxon>
        <taxon>Strophariaceae</taxon>
        <taxon>Galerina</taxon>
    </lineage>
</organism>
<evidence type="ECO:0008006" key="3">
    <source>
        <dbReference type="Google" id="ProtNLM"/>
    </source>
</evidence>
<dbReference type="Proteomes" id="UP000027222">
    <property type="component" value="Unassembled WGS sequence"/>
</dbReference>
<dbReference type="EMBL" id="KL142371">
    <property type="protein sequence ID" value="KDR81099.1"/>
    <property type="molecule type" value="Genomic_DNA"/>
</dbReference>
<proteinExistence type="predicted"/>
<dbReference type="HOGENOM" id="CLU_773981_0_0_1"/>
<evidence type="ECO:0000313" key="2">
    <source>
        <dbReference type="Proteomes" id="UP000027222"/>
    </source>
</evidence>
<protein>
    <recommendedName>
        <fullName evidence="3">F-box domain-containing protein</fullName>
    </recommendedName>
</protein>
<accession>A0A067TMF6</accession>
<evidence type="ECO:0000313" key="1">
    <source>
        <dbReference type="EMBL" id="KDR81099.1"/>
    </source>
</evidence>
<reference evidence="2" key="1">
    <citation type="journal article" date="2014" name="Proc. Natl. Acad. Sci. U.S.A.">
        <title>Extensive sampling of basidiomycete genomes demonstrates inadequacy of the white-rot/brown-rot paradigm for wood decay fungi.</title>
        <authorList>
            <person name="Riley R."/>
            <person name="Salamov A.A."/>
            <person name="Brown D.W."/>
            <person name="Nagy L.G."/>
            <person name="Floudas D."/>
            <person name="Held B.W."/>
            <person name="Levasseur A."/>
            <person name="Lombard V."/>
            <person name="Morin E."/>
            <person name="Otillar R."/>
            <person name="Lindquist E.A."/>
            <person name="Sun H."/>
            <person name="LaButti K.M."/>
            <person name="Schmutz J."/>
            <person name="Jabbour D."/>
            <person name="Luo H."/>
            <person name="Baker S.E."/>
            <person name="Pisabarro A.G."/>
            <person name="Walton J.D."/>
            <person name="Blanchette R.A."/>
            <person name="Henrissat B."/>
            <person name="Martin F."/>
            <person name="Cullen D."/>
            <person name="Hibbett D.S."/>
            <person name="Grigoriev I.V."/>
        </authorList>
    </citation>
    <scope>NUCLEOTIDE SEQUENCE [LARGE SCALE GENOMIC DNA]</scope>
    <source>
        <strain evidence="2">CBS 339.88</strain>
    </source>
</reference>
<sequence>MENEDTWQRLFEHHESSLEILKMKFPSPSLIDNPRSSIFFASSITPVLQTLSVEYAGLDFSTLRMPSLRNLVIGSPVSVPALLSALRHMPLLEVLQASTLELKPLPGDVDTRSVLPKATLPRLRTLEFHDIDNCIDFVLSFLAQITPAVGCMLDFSGAYYDEAADFNQASSVLSAYLQNYTASSAVTKVDMKLVVRQVIFRLDNSSSGRFSFGLESDFAEEGIAAHFSALSTIEVGAIKTLTLSLTRSNACHPNFRNFVFSLVSVEHLKTDLQTLDYFQNILLSPGIIALPALKTIYVDCHWESHYLMIVVSCINRRIELGVRPEKLTLKFENSTEIAYARVELDLLFPGELIVRYIT</sequence>
<keyword evidence="2" id="KW-1185">Reference proteome</keyword>